<sequence length="209" mass="24046">MVNGEEGDRKIPLMGFDQDDNIIVGSCNGFLCIANRFKVSPIYLCNPIFSGDNIMMLPKSHRALGTRCLIAIWKRYGEIMTVGESLWIKLVFPRKIEYSEPLFLDGILYWLIFQNLRSLIHDRFSGSLAIVDIEVFEGESIKSMDIWSVQDSKTMGFSFNLTTYDLSRLRYPLHKDGGYLCFLVLAKVGLDSLLMQLRWIENFAFVLYT</sequence>
<evidence type="ECO:0008006" key="3">
    <source>
        <dbReference type="Google" id="ProtNLM"/>
    </source>
</evidence>
<evidence type="ECO:0000313" key="1">
    <source>
        <dbReference type="EMBL" id="KAJ4960751.1"/>
    </source>
</evidence>
<dbReference type="AlphaFoldDB" id="A0A9Q0K2I6"/>
<name>A0A9Q0K2I6_9MAGN</name>
<dbReference type="EMBL" id="JAMYWD010000009">
    <property type="protein sequence ID" value="KAJ4960751.1"/>
    <property type="molecule type" value="Genomic_DNA"/>
</dbReference>
<evidence type="ECO:0000313" key="2">
    <source>
        <dbReference type="Proteomes" id="UP001141806"/>
    </source>
</evidence>
<keyword evidence="2" id="KW-1185">Reference proteome</keyword>
<protein>
    <recommendedName>
        <fullName evidence="3">F-box protein</fullName>
    </recommendedName>
</protein>
<dbReference type="Proteomes" id="UP001141806">
    <property type="component" value="Unassembled WGS sequence"/>
</dbReference>
<gene>
    <name evidence="1" type="ORF">NE237_020661</name>
</gene>
<accession>A0A9Q0K2I6</accession>
<proteinExistence type="predicted"/>
<comment type="caution">
    <text evidence="1">The sequence shown here is derived from an EMBL/GenBank/DDBJ whole genome shotgun (WGS) entry which is preliminary data.</text>
</comment>
<organism evidence="1 2">
    <name type="scientific">Protea cynaroides</name>
    <dbReference type="NCBI Taxonomy" id="273540"/>
    <lineage>
        <taxon>Eukaryota</taxon>
        <taxon>Viridiplantae</taxon>
        <taxon>Streptophyta</taxon>
        <taxon>Embryophyta</taxon>
        <taxon>Tracheophyta</taxon>
        <taxon>Spermatophyta</taxon>
        <taxon>Magnoliopsida</taxon>
        <taxon>Proteales</taxon>
        <taxon>Proteaceae</taxon>
        <taxon>Protea</taxon>
    </lineage>
</organism>
<reference evidence="1" key="1">
    <citation type="journal article" date="2023" name="Plant J.">
        <title>The genome of the king protea, Protea cynaroides.</title>
        <authorList>
            <person name="Chang J."/>
            <person name="Duong T.A."/>
            <person name="Schoeman C."/>
            <person name="Ma X."/>
            <person name="Roodt D."/>
            <person name="Barker N."/>
            <person name="Li Z."/>
            <person name="Van de Peer Y."/>
            <person name="Mizrachi E."/>
        </authorList>
    </citation>
    <scope>NUCLEOTIDE SEQUENCE</scope>
    <source>
        <tissue evidence="1">Young leaves</tissue>
    </source>
</reference>